<proteinExistence type="predicted"/>
<evidence type="ECO:0008006" key="3">
    <source>
        <dbReference type="Google" id="ProtNLM"/>
    </source>
</evidence>
<accession>A0AB36V308</accession>
<reference evidence="1 2" key="1">
    <citation type="submission" date="2017-09" db="EMBL/GenBank/DDBJ databases">
        <title>Large-scale bioinformatics analysis of Bacillus genomes uncovers conserved roles of natural products in bacterial physiology.</title>
        <authorList>
            <consortium name="Agbiome Team Llc"/>
            <person name="Bleich R.M."/>
            <person name="Grubbs K.J."/>
            <person name="Santa Maria K.C."/>
            <person name="Allen S.E."/>
            <person name="Farag S."/>
            <person name="Shank E.A."/>
            <person name="Bowers A."/>
        </authorList>
    </citation>
    <scope>NUCLEOTIDE SEQUENCE [LARGE SCALE GENOMIC DNA]</scope>
    <source>
        <strain evidence="1 2">AFS030179</strain>
    </source>
</reference>
<sequence>MYNPYPPNTPNYYRAYSSNTYNPNNQYYSPYYHHNPYDFYYRDADGFGGTSCAPWHGRKYKWFRVHHKDMGKLLFQPLDIYCHATDPTQSTIAANFFSPGSCEMEVSEDFSPLDLSAPVEYHGSIPPKYCRW</sequence>
<gene>
    <name evidence="1" type="ORF">COE48_28795</name>
</gene>
<dbReference type="AlphaFoldDB" id="A0AB36V308"/>
<evidence type="ECO:0000313" key="2">
    <source>
        <dbReference type="Proteomes" id="UP000223445"/>
    </source>
</evidence>
<protein>
    <recommendedName>
        <fullName evidence="3">Spore coat protein</fullName>
    </recommendedName>
</protein>
<comment type="caution">
    <text evidence="1">The sequence shown here is derived from an EMBL/GenBank/DDBJ whole genome shotgun (WGS) entry which is preliminary data.</text>
</comment>
<name>A0AB36V308_BACTU</name>
<dbReference type="Proteomes" id="UP000223445">
    <property type="component" value="Unassembled WGS sequence"/>
</dbReference>
<organism evidence="1 2">
    <name type="scientific">Bacillus thuringiensis</name>
    <dbReference type="NCBI Taxonomy" id="1428"/>
    <lineage>
        <taxon>Bacteria</taxon>
        <taxon>Bacillati</taxon>
        <taxon>Bacillota</taxon>
        <taxon>Bacilli</taxon>
        <taxon>Bacillales</taxon>
        <taxon>Bacillaceae</taxon>
        <taxon>Bacillus</taxon>
        <taxon>Bacillus cereus group</taxon>
    </lineage>
</organism>
<evidence type="ECO:0000313" key="1">
    <source>
        <dbReference type="EMBL" id="PGY99651.1"/>
    </source>
</evidence>
<dbReference type="EMBL" id="NUPM01000033">
    <property type="protein sequence ID" value="PGY99651.1"/>
    <property type="molecule type" value="Genomic_DNA"/>
</dbReference>
<dbReference type="RefSeq" id="WP_086423462.1">
    <property type="nucleotide sequence ID" value="NZ_JBALQN010000509.1"/>
</dbReference>